<sequence length="171" mass="18293">MSTMSTLLRLSSTAALAVGMVLAGALLPASAQASAAPCVGQRVGHIPITARSGGATIKGAYLHVYRNGSRVCAFTNTTLATERYPKAMSVAIWACGRTVAACRDYQDHLQTGGNQHLANDNSYVGRGYYRTNGASIVVGTQCYQAWGLVKFYDSRGRWFAGEVNSPYFCPR</sequence>
<protein>
    <recommendedName>
        <fullName evidence="4">Secreted protein</fullName>
    </recommendedName>
</protein>
<gene>
    <name evidence="2" type="ORF">SAMN05421874_1193</name>
</gene>
<dbReference type="AlphaFoldDB" id="A0A1G9IWC3"/>
<dbReference type="Proteomes" id="UP000198683">
    <property type="component" value="Unassembled WGS sequence"/>
</dbReference>
<evidence type="ECO:0000256" key="1">
    <source>
        <dbReference type="SAM" id="SignalP"/>
    </source>
</evidence>
<feature type="signal peptide" evidence="1">
    <location>
        <begin position="1"/>
        <end position="35"/>
    </location>
</feature>
<evidence type="ECO:0000313" key="2">
    <source>
        <dbReference type="EMBL" id="SDL29243.1"/>
    </source>
</evidence>
<proteinExistence type="predicted"/>
<reference evidence="2 3" key="1">
    <citation type="submission" date="2016-10" db="EMBL/GenBank/DDBJ databases">
        <authorList>
            <person name="de Groot N.N."/>
        </authorList>
    </citation>
    <scope>NUCLEOTIDE SEQUENCE [LARGE SCALE GENOMIC DNA]</scope>
    <source>
        <strain evidence="2 3">CGMCC 4.5681</strain>
    </source>
</reference>
<keyword evidence="1" id="KW-0732">Signal</keyword>
<dbReference type="EMBL" id="FNFB01000019">
    <property type="protein sequence ID" value="SDL29243.1"/>
    <property type="molecule type" value="Genomic_DNA"/>
</dbReference>
<evidence type="ECO:0000313" key="3">
    <source>
        <dbReference type="Proteomes" id="UP000198683"/>
    </source>
</evidence>
<keyword evidence="3" id="KW-1185">Reference proteome</keyword>
<feature type="chain" id="PRO_5038596335" description="Secreted protein" evidence="1">
    <location>
        <begin position="36"/>
        <end position="171"/>
    </location>
</feature>
<organism evidence="2 3">
    <name type="scientific">Nonomuraea maritima</name>
    <dbReference type="NCBI Taxonomy" id="683260"/>
    <lineage>
        <taxon>Bacteria</taxon>
        <taxon>Bacillati</taxon>
        <taxon>Actinomycetota</taxon>
        <taxon>Actinomycetes</taxon>
        <taxon>Streptosporangiales</taxon>
        <taxon>Streptosporangiaceae</taxon>
        <taxon>Nonomuraea</taxon>
    </lineage>
</organism>
<evidence type="ECO:0008006" key="4">
    <source>
        <dbReference type="Google" id="ProtNLM"/>
    </source>
</evidence>
<name>A0A1G9IWC3_9ACTN</name>
<accession>A0A1G9IWC3</accession>